<dbReference type="InterPro" id="IPR012338">
    <property type="entry name" value="Beta-lactam/transpept-like"/>
</dbReference>
<accession>A0A2V1E8R9</accession>
<dbReference type="Gene3D" id="3.40.710.10">
    <property type="entry name" value="DD-peptidase/beta-lactamase superfamily"/>
    <property type="match status" value="1"/>
</dbReference>
<protein>
    <submittedName>
        <fullName evidence="4">Beta-lactamase/transpeptidase-like protein</fullName>
    </submittedName>
</protein>
<dbReference type="PANTHER" id="PTHR22935">
    <property type="entry name" value="PENICILLIN-BINDING PROTEIN"/>
    <property type="match status" value="1"/>
</dbReference>
<dbReference type="SUPFAM" id="SSF56601">
    <property type="entry name" value="beta-lactamase/transpeptidase-like"/>
    <property type="match status" value="1"/>
</dbReference>
<dbReference type="Pfam" id="PF26335">
    <property type="entry name" value="ARB_00930_C"/>
    <property type="match status" value="1"/>
</dbReference>
<dbReference type="OrthoDB" id="10250282at2759"/>
<comment type="similarity">
    <text evidence="1">Belongs to the beta-lactamase family.</text>
</comment>
<feature type="domain" description="Beta-lactamase-like ARB-00930-like C-terminal" evidence="3">
    <location>
        <begin position="388"/>
        <end position="529"/>
    </location>
</feature>
<dbReference type="InterPro" id="IPR001466">
    <property type="entry name" value="Beta-lactam-related"/>
</dbReference>
<evidence type="ECO:0000313" key="5">
    <source>
        <dbReference type="Proteomes" id="UP000244855"/>
    </source>
</evidence>
<evidence type="ECO:0000313" key="4">
    <source>
        <dbReference type="EMBL" id="PVI05710.1"/>
    </source>
</evidence>
<keyword evidence="5" id="KW-1185">Reference proteome</keyword>
<evidence type="ECO:0000259" key="3">
    <source>
        <dbReference type="Pfam" id="PF26335"/>
    </source>
</evidence>
<dbReference type="EMBL" id="KZ805312">
    <property type="protein sequence ID" value="PVI05710.1"/>
    <property type="molecule type" value="Genomic_DNA"/>
</dbReference>
<dbReference type="AlphaFoldDB" id="A0A2V1E8R9"/>
<dbReference type="Proteomes" id="UP000244855">
    <property type="component" value="Unassembled WGS sequence"/>
</dbReference>
<dbReference type="InterPro" id="IPR058664">
    <property type="entry name" value="ARB_00930-like_C"/>
</dbReference>
<evidence type="ECO:0000256" key="1">
    <source>
        <dbReference type="ARBA" id="ARBA00038473"/>
    </source>
</evidence>
<feature type="domain" description="Beta-lactamase-related" evidence="2">
    <location>
        <begin position="73"/>
        <end position="365"/>
    </location>
</feature>
<dbReference type="InterPro" id="IPR051478">
    <property type="entry name" value="Beta-lactamase-like_AB/R"/>
</dbReference>
<reference evidence="4 5" key="1">
    <citation type="journal article" date="2018" name="Sci. Rep.">
        <title>Comparative genomics provides insights into the lifestyle and reveals functional heterogeneity of dark septate endophytic fungi.</title>
        <authorList>
            <person name="Knapp D.G."/>
            <person name="Nemeth J.B."/>
            <person name="Barry K."/>
            <person name="Hainaut M."/>
            <person name="Henrissat B."/>
            <person name="Johnson J."/>
            <person name="Kuo A."/>
            <person name="Lim J.H.P."/>
            <person name="Lipzen A."/>
            <person name="Nolan M."/>
            <person name="Ohm R.A."/>
            <person name="Tamas L."/>
            <person name="Grigoriev I.V."/>
            <person name="Spatafora J.W."/>
            <person name="Nagy L.G."/>
            <person name="Kovacs G.M."/>
        </authorList>
    </citation>
    <scope>NUCLEOTIDE SEQUENCE [LARGE SCALE GENOMIC DNA]</scope>
    <source>
        <strain evidence="4 5">DSE2036</strain>
    </source>
</reference>
<dbReference type="Pfam" id="PF00144">
    <property type="entry name" value="Beta-lactamase"/>
    <property type="match status" value="1"/>
</dbReference>
<evidence type="ECO:0000259" key="2">
    <source>
        <dbReference type="Pfam" id="PF00144"/>
    </source>
</evidence>
<sequence>MKYCPPPGFSLPAPTVTDTYNQSNFISNDRLKSYPWFNSTTIAVKASIGDAQILEYQYRPSNSSTASALSLFNTKFRIASFTKVFTVLAVLLSKDKIGWEDSIAKYVPGLDATAYKDVTISALSGQTSGLGRQGYVGDLSFFPNAPLAMLGLKPSNATLPGCDSFPGGTVCTPSQALDMFNDQRYLPEAPESIPSYSNIAYNLLGLALEGVYPNQTYAQIMKSLVFDRLSMDSSGFETPTDPTSAILPAKGENWDSQPFANYDPSGGIWSTPNELHRFAQALRKHELLSAAETKRWMQPRSFLPSMHQFVGAPWEIIRPTDLDTKVSRPIEIYTKSGGVTGYTSYLIMIPEYDATITINAAGNKATSAMQDLMPEVIKAVTKYADNLARQQALKKYVGTYKGATGSNSSLTLSLDDGPGLKVSSFIMNGAPVISGLAALQKFPVQSASARLYPSSPDDGECEKETWKLHVDRPVGFGNSWAELDCATWLTLDPARYVGVALDLMHLKSSDKKDVKEIELPGWRSTLTRSE</sequence>
<organism evidence="4 5">
    <name type="scientific">Periconia macrospinosa</name>
    <dbReference type="NCBI Taxonomy" id="97972"/>
    <lineage>
        <taxon>Eukaryota</taxon>
        <taxon>Fungi</taxon>
        <taxon>Dikarya</taxon>
        <taxon>Ascomycota</taxon>
        <taxon>Pezizomycotina</taxon>
        <taxon>Dothideomycetes</taxon>
        <taxon>Pleosporomycetidae</taxon>
        <taxon>Pleosporales</taxon>
        <taxon>Massarineae</taxon>
        <taxon>Periconiaceae</taxon>
        <taxon>Periconia</taxon>
    </lineage>
</organism>
<dbReference type="STRING" id="97972.A0A2V1E8R9"/>
<name>A0A2V1E8R9_9PLEO</name>
<proteinExistence type="inferred from homology"/>
<gene>
    <name evidence="4" type="ORF">DM02DRAFT_516097</name>
</gene>
<dbReference type="PANTHER" id="PTHR22935:SF95">
    <property type="entry name" value="BETA-LACTAMASE-LIKE 1-RELATED"/>
    <property type="match status" value="1"/>
</dbReference>